<feature type="domain" description="GAF" evidence="3">
    <location>
        <begin position="90"/>
        <end position="239"/>
    </location>
</feature>
<accession>A0ABP3EBJ4</accession>
<dbReference type="Gene3D" id="3.30.450.40">
    <property type="match status" value="1"/>
</dbReference>
<organism evidence="4 5">
    <name type="scientific">Saccharothrix mutabilis subsp. mutabilis</name>
    <dbReference type="NCBI Taxonomy" id="66855"/>
    <lineage>
        <taxon>Bacteria</taxon>
        <taxon>Bacillati</taxon>
        <taxon>Actinomycetota</taxon>
        <taxon>Actinomycetes</taxon>
        <taxon>Pseudonocardiales</taxon>
        <taxon>Pseudonocardiaceae</taxon>
        <taxon>Saccharothrix</taxon>
    </lineage>
</organism>
<evidence type="ECO:0000313" key="5">
    <source>
        <dbReference type="Proteomes" id="UP001500416"/>
    </source>
</evidence>
<keyword evidence="5" id="KW-1185">Reference proteome</keyword>
<dbReference type="InterPro" id="IPR025736">
    <property type="entry name" value="PucR_C-HTH_dom"/>
</dbReference>
<dbReference type="InterPro" id="IPR042070">
    <property type="entry name" value="PucR_C-HTH_sf"/>
</dbReference>
<dbReference type="EMBL" id="BAAABU010000024">
    <property type="protein sequence ID" value="GAA0255858.1"/>
    <property type="molecule type" value="Genomic_DNA"/>
</dbReference>
<dbReference type="Pfam" id="PF13556">
    <property type="entry name" value="HTH_30"/>
    <property type="match status" value="1"/>
</dbReference>
<proteinExistence type="inferred from homology"/>
<evidence type="ECO:0000313" key="4">
    <source>
        <dbReference type="EMBL" id="GAA0255858.1"/>
    </source>
</evidence>
<evidence type="ECO:0000256" key="2">
    <source>
        <dbReference type="SAM" id="MobiDB-lite"/>
    </source>
</evidence>
<evidence type="ECO:0000259" key="3">
    <source>
        <dbReference type="SMART" id="SM00065"/>
    </source>
</evidence>
<name>A0ABP3EBJ4_9PSEU</name>
<comment type="similarity">
    <text evidence="1">Belongs to the CdaR family.</text>
</comment>
<comment type="caution">
    <text evidence="4">The sequence shown here is derived from an EMBL/GenBank/DDBJ whole genome shotgun (WGS) entry which is preliminary data.</text>
</comment>
<gene>
    <name evidence="4" type="ORF">GCM10010492_65880</name>
</gene>
<sequence>MTVETFVPPQPSVNGGLDRLLDLLASGAPVDAFEDFLDDARRFGSGPTDLKAAVWRALRVHTQIQRGRVREAGLTALVDAARDLALPYDSAEALLHAIARRARHLLSMDMAYIATDDEPGYVRVRAADGHTSGLSVGLRLPADDGTTAGAAPFATSDLLADEGVALHPAFEEMVRVEGLHAMIAVPLACGDRSTAPRGRLYVASRKVHYFTADERSLVGSLGILAGTHLETTRLRLAAAARATELEARLAQSTATADGFREHCDLQASLLDLLAAEGDLRALAAKAAESLGGRVTVYSATGDPLATAGDGADDHLEAPALDTPTTEPAPLGGGRWVVPLCSAKDQVGALVLTVPGDLGPAARRRLRLFARVAGLLVRRDQLAAGHDGGVRDRLLDDALDDERLVPRLLAERARRIGLDLSRPYLMVVARPESRIQLRANAWGSAYARRMGGLRSTRNGHLIMLLPGDDAGAAARDVAAAMAADLGTPISAGAAGPLTGADSVQPGYREAIRCLDAVTALGVEGGAASVRELGFVGALVSADQDVAGFIQAAIGPVLEYDRERFTDLVPTLQAYFDAGGSPTYAAERLHVHTNTVTRRLDRIKELLGPDWQKPAQALEIQLALRLLRIRDTLSTDLPAVG</sequence>
<dbReference type="Proteomes" id="UP001500416">
    <property type="component" value="Unassembled WGS sequence"/>
</dbReference>
<dbReference type="Pfam" id="PF01590">
    <property type="entry name" value="GAF"/>
    <property type="match status" value="1"/>
</dbReference>
<dbReference type="PANTHER" id="PTHR33744">
    <property type="entry name" value="CARBOHYDRATE DIACID REGULATOR"/>
    <property type="match status" value="1"/>
</dbReference>
<dbReference type="InterPro" id="IPR029016">
    <property type="entry name" value="GAF-like_dom_sf"/>
</dbReference>
<dbReference type="PANTHER" id="PTHR33744:SF1">
    <property type="entry name" value="DNA-BINDING TRANSCRIPTIONAL ACTIVATOR ADER"/>
    <property type="match status" value="1"/>
</dbReference>
<dbReference type="InterPro" id="IPR041522">
    <property type="entry name" value="CdaR_GGDEF"/>
</dbReference>
<dbReference type="SUPFAM" id="SSF55781">
    <property type="entry name" value="GAF domain-like"/>
    <property type="match status" value="1"/>
</dbReference>
<dbReference type="InterPro" id="IPR003018">
    <property type="entry name" value="GAF"/>
</dbReference>
<dbReference type="Pfam" id="PF17853">
    <property type="entry name" value="GGDEF_2"/>
    <property type="match status" value="1"/>
</dbReference>
<dbReference type="InterPro" id="IPR051448">
    <property type="entry name" value="CdaR-like_regulators"/>
</dbReference>
<feature type="region of interest" description="Disordered" evidence="2">
    <location>
        <begin position="305"/>
        <end position="328"/>
    </location>
</feature>
<evidence type="ECO:0000256" key="1">
    <source>
        <dbReference type="ARBA" id="ARBA00006754"/>
    </source>
</evidence>
<reference evidence="5" key="1">
    <citation type="journal article" date="2019" name="Int. J. Syst. Evol. Microbiol.">
        <title>The Global Catalogue of Microorganisms (GCM) 10K type strain sequencing project: providing services to taxonomists for standard genome sequencing and annotation.</title>
        <authorList>
            <consortium name="The Broad Institute Genomics Platform"/>
            <consortium name="The Broad Institute Genome Sequencing Center for Infectious Disease"/>
            <person name="Wu L."/>
            <person name="Ma J."/>
        </authorList>
    </citation>
    <scope>NUCLEOTIDE SEQUENCE [LARGE SCALE GENOMIC DNA]</scope>
    <source>
        <strain evidence="5">JCM 3380</strain>
    </source>
</reference>
<protein>
    <submittedName>
        <fullName evidence="4">GAF domain-containing protein</fullName>
    </submittedName>
</protein>
<dbReference type="SMART" id="SM00065">
    <property type="entry name" value="GAF"/>
    <property type="match status" value="1"/>
</dbReference>
<dbReference type="Gene3D" id="1.10.10.2840">
    <property type="entry name" value="PucR C-terminal helix-turn-helix domain"/>
    <property type="match status" value="1"/>
</dbReference>